<evidence type="ECO:0000259" key="2">
    <source>
        <dbReference type="Pfam" id="PF18003"/>
    </source>
</evidence>
<evidence type="ECO:0000313" key="3">
    <source>
        <dbReference type="EMBL" id="SFU67148.1"/>
    </source>
</evidence>
<dbReference type="Proteomes" id="UP000199138">
    <property type="component" value="Unassembled WGS sequence"/>
</dbReference>
<dbReference type="STRING" id="1224947.SAMN05216480_112101"/>
<feature type="domain" description="DUF3823" evidence="1">
    <location>
        <begin position="32"/>
        <end position="118"/>
    </location>
</feature>
<evidence type="ECO:0000313" key="4">
    <source>
        <dbReference type="Proteomes" id="UP000199138"/>
    </source>
</evidence>
<dbReference type="OrthoDB" id="1433240at2"/>
<protein>
    <recommendedName>
        <fullName evidence="5">DUF3823 domain-containing protein</fullName>
    </recommendedName>
</protein>
<dbReference type="EMBL" id="FPBK01000012">
    <property type="protein sequence ID" value="SFU67148.1"/>
    <property type="molecule type" value="Genomic_DNA"/>
</dbReference>
<dbReference type="InterPro" id="IPR024278">
    <property type="entry name" value="DUF3823_N"/>
</dbReference>
<accession>A0A1I7I2I3</accession>
<proteinExistence type="predicted"/>
<organism evidence="3 4">
    <name type="scientific">Pustulibacterium marinum</name>
    <dbReference type="NCBI Taxonomy" id="1224947"/>
    <lineage>
        <taxon>Bacteria</taxon>
        <taxon>Pseudomonadati</taxon>
        <taxon>Bacteroidota</taxon>
        <taxon>Flavobacteriia</taxon>
        <taxon>Flavobacteriales</taxon>
        <taxon>Flavobacteriaceae</taxon>
        <taxon>Pustulibacterium</taxon>
    </lineage>
</organism>
<feature type="domain" description="DUF3823" evidence="2">
    <location>
        <begin position="121"/>
        <end position="222"/>
    </location>
</feature>
<dbReference type="InterPro" id="IPR041186">
    <property type="entry name" value="DUF3823_C"/>
</dbReference>
<dbReference type="Gene3D" id="2.60.40.2060">
    <property type="match status" value="1"/>
</dbReference>
<gene>
    <name evidence="3" type="ORF">SAMN05216480_112101</name>
</gene>
<evidence type="ECO:0008006" key="5">
    <source>
        <dbReference type="Google" id="ProtNLM"/>
    </source>
</evidence>
<keyword evidence="4" id="KW-1185">Reference proteome</keyword>
<dbReference type="Pfam" id="PF18003">
    <property type="entry name" value="DUF3823_C"/>
    <property type="match status" value="1"/>
</dbReference>
<evidence type="ECO:0000259" key="1">
    <source>
        <dbReference type="Pfam" id="PF12866"/>
    </source>
</evidence>
<sequence>MKIRNLYIVGLLAGLLFTSCENYDNFDEPNAMLSGRVVYEGEAVGVRNNGARFELWQDGYELNKSIEVYIAQDGTYSASLFNGEYKMVRIAGAPWEAALQDTLVINVNGGTTYDVPVTPYFTIENASFENQGTTINTSFTVNQVVEETGLQSVNVYFGTKYLTDSNYNASVYHVDLETVTPGTANSIAIDVPENLSDREYVFMRIGVRSNSSNEYYYTPVEKIYL</sequence>
<dbReference type="RefSeq" id="WP_093025890.1">
    <property type="nucleotide sequence ID" value="NZ_FPBK01000012.1"/>
</dbReference>
<dbReference type="Pfam" id="PF12866">
    <property type="entry name" value="DUF3823"/>
    <property type="match status" value="1"/>
</dbReference>
<dbReference type="AlphaFoldDB" id="A0A1I7I2I3"/>
<dbReference type="Gene3D" id="2.60.40.1120">
    <property type="entry name" value="Carboxypeptidase-like, regulatory domain"/>
    <property type="match status" value="1"/>
</dbReference>
<reference evidence="3 4" key="1">
    <citation type="submission" date="2016-10" db="EMBL/GenBank/DDBJ databases">
        <authorList>
            <person name="de Groot N.N."/>
        </authorList>
    </citation>
    <scope>NUCLEOTIDE SEQUENCE [LARGE SCALE GENOMIC DNA]</scope>
    <source>
        <strain evidence="3 4">CGMCC 1.12333</strain>
    </source>
</reference>
<name>A0A1I7I2I3_9FLAO</name>
<dbReference type="PROSITE" id="PS51257">
    <property type="entry name" value="PROKAR_LIPOPROTEIN"/>
    <property type="match status" value="1"/>
</dbReference>